<organism evidence="2 3">
    <name type="scientific">Apiospora rasikravindrae</name>
    <dbReference type="NCBI Taxonomy" id="990691"/>
    <lineage>
        <taxon>Eukaryota</taxon>
        <taxon>Fungi</taxon>
        <taxon>Dikarya</taxon>
        <taxon>Ascomycota</taxon>
        <taxon>Pezizomycotina</taxon>
        <taxon>Sordariomycetes</taxon>
        <taxon>Xylariomycetidae</taxon>
        <taxon>Amphisphaeriales</taxon>
        <taxon>Apiosporaceae</taxon>
        <taxon>Apiospora</taxon>
    </lineage>
</organism>
<name>A0ABR1TD41_9PEZI</name>
<evidence type="ECO:0000256" key="1">
    <source>
        <dbReference type="SAM" id="Phobius"/>
    </source>
</evidence>
<proteinExistence type="predicted"/>
<dbReference type="Proteomes" id="UP001444661">
    <property type="component" value="Unassembled WGS sequence"/>
</dbReference>
<evidence type="ECO:0000313" key="3">
    <source>
        <dbReference type="Proteomes" id="UP001444661"/>
    </source>
</evidence>
<comment type="caution">
    <text evidence="2">The sequence shown here is derived from an EMBL/GenBank/DDBJ whole genome shotgun (WGS) entry which is preliminary data.</text>
</comment>
<sequence>MQPDLSSTVVGVSSASMRAVTVGLALRLGARIIVDRKLAWEDGLLLLSWLSQIAFCTIIIIGE</sequence>
<feature type="transmembrane region" description="Helical" evidence="1">
    <location>
        <begin position="6"/>
        <end position="26"/>
    </location>
</feature>
<evidence type="ECO:0000313" key="2">
    <source>
        <dbReference type="EMBL" id="KAK8044544.1"/>
    </source>
</evidence>
<keyword evidence="1" id="KW-0472">Membrane</keyword>
<accession>A0ABR1TD41</accession>
<keyword evidence="1" id="KW-0812">Transmembrane</keyword>
<protein>
    <submittedName>
        <fullName evidence="2">Uncharacterized protein</fullName>
    </submittedName>
</protein>
<keyword evidence="1" id="KW-1133">Transmembrane helix</keyword>
<keyword evidence="3" id="KW-1185">Reference proteome</keyword>
<dbReference type="EMBL" id="JAQQWK010000003">
    <property type="protein sequence ID" value="KAK8044544.1"/>
    <property type="molecule type" value="Genomic_DNA"/>
</dbReference>
<gene>
    <name evidence="2" type="ORF">PG993_004568</name>
</gene>
<reference evidence="2 3" key="1">
    <citation type="submission" date="2023-01" db="EMBL/GenBank/DDBJ databases">
        <title>Analysis of 21 Apiospora genomes using comparative genomics revels a genus with tremendous synthesis potential of carbohydrate active enzymes and secondary metabolites.</title>
        <authorList>
            <person name="Sorensen T."/>
        </authorList>
    </citation>
    <scope>NUCLEOTIDE SEQUENCE [LARGE SCALE GENOMIC DNA]</scope>
    <source>
        <strain evidence="2 3">CBS 33761</strain>
    </source>
</reference>
<feature type="transmembrane region" description="Helical" evidence="1">
    <location>
        <begin position="38"/>
        <end position="61"/>
    </location>
</feature>